<keyword evidence="6 8" id="KW-1133">Transmembrane helix</keyword>
<feature type="transmembrane region" description="Helical" evidence="8">
    <location>
        <begin position="242"/>
        <end position="261"/>
    </location>
</feature>
<gene>
    <name evidence="9" type="ORF">H6A32_12710</name>
</gene>
<dbReference type="PANTHER" id="PTHR30003">
    <property type="entry name" value="L-LACTATE PERMEASE"/>
    <property type="match status" value="1"/>
</dbReference>
<dbReference type="Proteomes" id="UP000775686">
    <property type="component" value="Unassembled WGS sequence"/>
</dbReference>
<evidence type="ECO:0000256" key="6">
    <source>
        <dbReference type="ARBA" id="ARBA00022989"/>
    </source>
</evidence>
<keyword evidence="10" id="KW-1185">Reference proteome</keyword>
<keyword evidence="5 8" id="KW-0812">Transmembrane</keyword>
<feature type="transmembrane region" description="Helical" evidence="8">
    <location>
        <begin position="387"/>
        <end position="408"/>
    </location>
</feature>
<feature type="transmembrane region" description="Helical" evidence="8">
    <location>
        <begin position="515"/>
        <end position="534"/>
    </location>
</feature>
<keyword evidence="3 8" id="KW-0813">Transport</keyword>
<dbReference type="EMBL" id="JACJKH010000025">
    <property type="protein sequence ID" value="MBM6745146.1"/>
    <property type="molecule type" value="Genomic_DNA"/>
</dbReference>
<feature type="transmembrane region" description="Helical" evidence="8">
    <location>
        <begin position="145"/>
        <end position="168"/>
    </location>
</feature>
<sequence length="536" mass="57298">MNIPVNLFMWVLACLPIIVLLVLMIRFQWGATDAAPIGLAITVFTGIVFYKADLKVIVSEGSKGIWNALTILIIVWTAVLLYQVGNETHAFLVIRDGMRKLLPNELLLILAMGWIFESFLQGITGFGVPVAVGAPLLIGIGVKPMWAVIIPLLGQSWGNTFGTLAAAWDALGMSAGLTTGSREYLVTALWAAVFIWVWNLIIGVTICWFYGKGKAIRKGILAVALISVIQGGGELLLTQVNTTIACFVPACISLIIILMLGRLPAFRNEWNVKESQIMERKTAAQEDGEKPEGMTLVQAFVPYFLLSVIALVVLLVEPVHTFLGRIQIGFSFPETVTGYGYVNEAVESFSPLSPFTHASMFLLISSLAGMIYYRKKGWIKKGGIGRIFIRAVSMTMPSGMAIIGLVIMSKIMAGTGQTEVLANGIANVLGKVYVILSPFIGLLGSFMTGSNMSSNILFAGFQSTTANLLHVDPSIVLGAQTAGGSIGSAISPSNIILGTTTANILGSEGKVLKKIIVITVPAAVVIGVLVFALTSL</sequence>
<feature type="transmembrane region" description="Helical" evidence="8">
    <location>
        <begin position="296"/>
        <end position="316"/>
    </location>
</feature>
<feature type="transmembrane region" description="Helical" evidence="8">
    <location>
        <begin position="355"/>
        <end position="375"/>
    </location>
</feature>
<evidence type="ECO:0000313" key="10">
    <source>
        <dbReference type="Proteomes" id="UP000775686"/>
    </source>
</evidence>
<feature type="transmembrane region" description="Helical" evidence="8">
    <location>
        <begin position="64"/>
        <end position="85"/>
    </location>
</feature>
<dbReference type="RefSeq" id="WP_204864491.1">
    <property type="nucleotide sequence ID" value="NZ_JACJKH010000025.1"/>
</dbReference>
<accession>A0ABS2EJJ6</accession>
<feature type="transmembrane region" description="Helical" evidence="8">
    <location>
        <begin position="428"/>
        <end position="447"/>
    </location>
</feature>
<feature type="transmembrane region" description="Helical" evidence="8">
    <location>
        <begin position="35"/>
        <end position="52"/>
    </location>
</feature>
<dbReference type="InterPro" id="IPR003804">
    <property type="entry name" value="Lactate_perm"/>
</dbReference>
<comment type="function">
    <text evidence="8">Uptake of L-lactate across the membrane. Can also transport D-lactate and glycolate.</text>
</comment>
<comment type="subcellular location">
    <subcellularLocation>
        <location evidence="1 8">Cell membrane</location>
        <topology evidence="1 8">Multi-pass membrane protein</topology>
    </subcellularLocation>
</comment>
<dbReference type="PANTHER" id="PTHR30003:SF0">
    <property type="entry name" value="GLYCOLATE PERMEASE GLCA-RELATED"/>
    <property type="match status" value="1"/>
</dbReference>
<evidence type="ECO:0000256" key="2">
    <source>
        <dbReference type="ARBA" id="ARBA00010100"/>
    </source>
</evidence>
<comment type="similarity">
    <text evidence="2 8">Belongs to the lactate permease family.</text>
</comment>
<feature type="transmembrane region" description="Helical" evidence="8">
    <location>
        <begin position="188"/>
        <end position="210"/>
    </location>
</feature>
<name>A0ABS2EJJ6_9FIRM</name>
<evidence type="ECO:0000256" key="4">
    <source>
        <dbReference type="ARBA" id="ARBA00022475"/>
    </source>
</evidence>
<dbReference type="Pfam" id="PF02652">
    <property type="entry name" value="Lactate_perm"/>
    <property type="match status" value="1"/>
</dbReference>
<protein>
    <recommendedName>
        <fullName evidence="8">L-lactate permease</fullName>
    </recommendedName>
</protein>
<evidence type="ECO:0000256" key="7">
    <source>
        <dbReference type="ARBA" id="ARBA00023136"/>
    </source>
</evidence>
<evidence type="ECO:0000256" key="1">
    <source>
        <dbReference type="ARBA" id="ARBA00004651"/>
    </source>
</evidence>
<organism evidence="9 10">
    <name type="scientific">Drancourtella massiliensis</name>
    <dbReference type="NCBI Taxonomy" id="1632013"/>
    <lineage>
        <taxon>Bacteria</taxon>
        <taxon>Bacillati</taxon>
        <taxon>Bacillota</taxon>
        <taxon>Clostridia</taxon>
        <taxon>Eubacteriales</taxon>
        <taxon>Oscillospiraceae</taxon>
        <taxon>Drancourtella</taxon>
    </lineage>
</organism>
<evidence type="ECO:0000313" key="9">
    <source>
        <dbReference type="EMBL" id="MBM6745146.1"/>
    </source>
</evidence>
<comment type="caution">
    <text evidence="9">The sequence shown here is derived from an EMBL/GenBank/DDBJ whole genome shotgun (WGS) entry which is preliminary data.</text>
</comment>
<proteinExistence type="inferred from homology"/>
<keyword evidence="7 8" id="KW-0472">Membrane</keyword>
<keyword evidence="4 8" id="KW-1003">Cell membrane</keyword>
<feature type="transmembrane region" description="Helical" evidence="8">
    <location>
        <begin position="7"/>
        <end position="29"/>
    </location>
</feature>
<evidence type="ECO:0000256" key="5">
    <source>
        <dbReference type="ARBA" id="ARBA00022692"/>
    </source>
</evidence>
<reference evidence="9 10" key="1">
    <citation type="journal article" date="2021" name="Sci. Rep.">
        <title>The distribution of antibiotic resistance genes in chicken gut microbiota commensals.</title>
        <authorList>
            <person name="Juricova H."/>
            <person name="Matiasovicova J."/>
            <person name="Kubasova T."/>
            <person name="Cejkova D."/>
            <person name="Rychlik I."/>
        </authorList>
    </citation>
    <scope>NUCLEOTIDE SEQUENCE [LARGE SCALE GENOMIC DNA]</scope>
    <source>
        <strain evidence="9 10">An770</strain>
    </source>
</reference>
<evidence type="ECO:0000256" key="8">
    <source>
        <dbReference type="RuleBase" id="RU365092"/>
    </source>
</evidence>
<feature type="transmembrane region" description="Helical" evidence="8">
    <location>
        <begin position="105"/>
        <end position="138"/>
    </location>
</feature>
<evidence type="ECO:0000256" key="3">
    <source>
        <dbReference type="ARBA" id="ARBA00022448"/>
    </source>
</evidence>